<comment type="subcellular location">
    <subcellularLocation>
        <location evidence="1">Cell membrane</location>
        <topology evidence="1">Multi-pass membrane protein</topology>
    </subcellularLocation>
</comment>
<keyword evidence="5 6" id="KW-0472">Membrane</keyword>
<organism evidence="7 8">
    <name type="scientific">Lactobacillus panisapium</name>
    <dbReference type="NCBI Taxonomy" id="2012495"/>
    <lineage>
        <taxon>Bacteria</taxon>
        <taxon>Bacillati</taxon>
        <taxon>Bacillota</taxon>
        <taxon>Bacilli</taxon>
        <taxon>Lactobacillales</taxon>
        <taxon>Lactobacillaceae</taxon>
        <taxon>Lactobacillus</taxon>
    </lineage>
</organism>
<keyword evidence="2" id="KW-1003">Cell membrane</keyword>
<evidence type="ECO:0000256" key="1">
    <source>
        <dbReference type="ARBA" id="ARBA00004651"/>
    </source>
</evidence>
<feature type="transmembrane region" description="Helical" evidence="6">
    <location>
        <begin position="208"/>
        <end position="227"/>
    </location>
</feature>
<feature type="transmembrane region" description="Helical" evidence="6">
    <location>
        <begin position="12"/>
        <end position="34"/>
    </location>
</feature>
<evidence type="ECO:0000313" key="8">
    <source>
        <dbReference type="Proteomes" id="UP000826550"/>
    </source>
</evidence>
<feature type="transmembrane region" description="Helical" evidence="6">
    <location>
        <begin position="321"/>
        <end position="340"/>
    </location>
</feature>
<protein>
    <submittedName>
        <fullName evidence="7">Oligosaccharide flippase family protein</fullName>
    </submittedName>
</protein>
<keyword evidence="3 6" id="KW-0812">Transmembrane</keyword>
<reference evidence="7 8" key="1">
    <citation type="submission" date="2020-01" db="EMBL/GenBank/DDBJ databases">
        <title>Vast differences in strain-level diversity in the gut microbiota of two closely related honey bee species.</title>
        <authorList>
            <person name="Ellegaard K.M."/>
            <person name="Suenami S."/>
            <person name="Miyazaki R."/>
            <person name="Engel P."/>
        </authorList>
    </citation>
    <scope>NUCLEOTIDE SEQUENCE [LARGE SCALE GENOMIC DNA]</scope>
    <source>
        <strain evidence="7 8">ESL0416</strain>
    </source>
</reference>
<dbReference type="RefSeq" id="WP_103752007.1">
    <property type="nucleotide sequence ID" value="NZ_CP048268.1"/>
</dbReference>
<evidence type="ECO:0000256" key="3">
    <source>
        <dbReference type="ARBA" id="ARBA00022692"/>
    </source>
</evidence>
<name>A0ABX8W833_9LACO</name>
<dbReference type="PANTHER" id="PTHR30250:SF11">
    <property type="entry name" value="O-ANTIGEN TRANSPORTER-RELATED"/>
    <property type="match status" value="1"/>
</dbReference>
<feature type="transmembrane region" description="Helical" evidence="6">
    <location>
        <begin position="143"/>
        <end position="162"/>
    </location>
</feature>
<dbReference type="Proteomes" id="UP000826550">
    <property type="component" value="Chromosome"/>
</dbReference>
<evidence type="ECO:0000256" key="6">
    <source>
        <dbReference type="SAM" id="Phobius"/>
    </source>
</evidence>
<feature type="transmembrane region" description="Helical" evidence="6">
    <location>
        <begin position="376"/>
        <end position="393"/>
    </location>
</feature>
<keyword evidence="4 6" id="KW-1133">Transmembrane helix</keyword>
<feature type="transmembrane region" description="Helical" evidence="6">
    <location>
        <begin position="352"/>
        <end position="370"/>
    </location>
</feature>
<feature type="transmembrane region" description="Helical" evidence="6">
    <location>
        <begin position="285"/>
        <end position="301"/>
    </location>
</feature>
<feature type="transmembrane region" description="Helical" evidence="6">
    <location>
        <begin position="247"/>
        <end position="265"/>
    </location>
</feature>
<gene>
    <name evidence="7" type="ORF">GYM71_03090</name>
</gene>
<evidence type="ECO:0000256" key="4">
    <source>
        <dbReference type="ARBA" id="ARBA00022989"/>
    </source>
</evidence>
<feature type="transmembrane region" description="Helical" evidence="6">
    <location>
        <begin position="113"/>
        <end position="134"/>
    </location>
</feature>
<feature type="transmembrane region" description="Helical" evidence="6">
    <location>
        <begin position="46"/>
        <end position="64"/>
    </location>
</feature>
<sequence length="476" mass="54219">MKKTFLNILYNAVYQIFLVLVPLITVPYLSRILGPKTYGIYSNVNNIVQFLMIFCTLSVSYIGMRTISQTRAFGNQQELTDAFWGLWYFQALAGLVTIILVVAVTSFCHLKYGNYLLLMVPYLISAQVDISWFFQGLAAFGRVVLKNTAVKLVSVVLILLWVKQPGDLWKYMLIMSVSTMLGSFVFWFDIHRYVGGPVKHFYKYQTTIKAIITLLIPQIATQIYTSLDKPILGLFQNSTQVAYYDNSQRISNMVLGIVTSISLVIMPKMAGEGKKEQRVILKKSLEATVMLGTMFAVIIMANTKEFVPFFFGHKFIPMTPLMFFFALTIVMIPTGGVFANQFALANHRDRDYALPVIIGAFLEVILSYFLDRLYGATGAMVAILITEFIVLLLRLWIVRDGYDFKYSFKEIPKYLLISVIVLAVGMILPPIVSSAFFNMVIKSIIMFLLYVGLMFLMKLDFNQDIIMLLKRFFTRG</sequence>
<keyword evidence="8" id="KW-1185">Reference proteome</keyword>
<feature type="transmembrane region" description="Helical" evidence="6">
    <location>
        <begin position="85"/>
        <end position="107"/>
    </location>
</feature>
<proteinExistence type="predicted"/>
<accession>A0ABX8W833</accession>
<dbReference type="PANTHER" id="PTHR30250">
    <property type="entry name" value="PST FAMILY PREDICTED COLANIC ACID TRANSPORTER"/>
    <property type="match status" value="1"/>
</dbReference>
<dbReference type="EMBL" id="CP048268">
    <property type="protein sequence ID" value="QYN52445.1"/>
    <property type="molecule type" value="Genomic_DNA"/>
</dbReference>
<dbReference type="InterPro" id="IPR002797">
    <property type="entry name" value="Polysacc_synth"/>
</dbReference>
<evidence type="ECO:0000313" key="7">
    <source>
        <dbReference type="EMBL" id="QYN52445.1"/>
    </source>
</evidence>
<feature type="transmembrane region" description="Helical" evidence="6">
    <location>
        <begin position="168"/>
        <end position="188"/>
    </location>
</feature>
<dbReference type="Pfam" id="PF01943">
    <property type="entry name" value="Polysacc_synt"/>
    <property type="match status" value="1"/>
</dbReference>
<dbReference type="InterPro" id="IPR050833">
    <property type="entry name" value="Poly_Biosynth_Transport"/>
</dbReference>
<evidence type="ECO:0000256" key="5">
    <source>
        <dbReference type="ARBA" id="ARBA00023136"/>
    </source>
</evidence>
<feature type="transmembrane region" description="Helical" evidence="6">
    <location>
        <begin position="414"/>
        <end position="437"/>
    </location>
</feature>
<evidence type="ECO:0000256" key="2">
    <source>
        <dbReference type="ARBA" id="ARBA00022475"/>
    </source>
</evidence>
<feature type="transmembrane region" description="Helical" evidence="6">
    <location>
        <begin position="443"/>
        <end position="461"/>
    </location>
</feature>